<dbReference type="Pfam" id="PF12937">
    <property type="entry name" value="F-box-like"/>
    <property type="match status" value="1"/>
</dbReference>
<dbReference type="SUPFAM" id="SSF81383">
    <property type="entry name" value="F-box domain"/>
    <property type="match status" value="1"/>
</dbReference>
<evidence type="ECO:0000313" key="5">
    <source>
        <dbReference type="Proteomes" id="UP000008810"/>
    </source>
</evidence>
<dbReference type="EnsemblPlants" id="KQJ95097">
    <property type="protein sequence ID" value="KQJ95097"/>
    <property type="gene ID" value="BRADI_3g15160v3"/>
</dbReference>
<dbReference type="RefSeq" id="XP_003571394.1">
    <property type="nucleotide sequence ID" value="XM_003571346.4"/>
</dbReference>
<dbReference type="EMBL" id="CM000882">
    <property type="protein sequence ID" value="KQJ95097.1"/>
    <property type="molecule type" value="Genomic_DNA"/>
</dbReference>
<dbReference type="ExpressionAtlas" id="I1I0Z8">
    <property type="expression patterns" value="baseline"/>
</dbReference>
<dbReference type="GeneID" id="100824502"/>
<dbReference type="PROSITE" id="PS50181">
    <property type="entry name" value="FBOX"/>
    <property type="match status" value="1"/>
</dbReference>
<reference evidence="4" key="3">
    <citation type="submission" date="2018-08" db="UniProtKB">
        <authorList>
            <consortium name="EnsemblPlants"/>
        </authorList>
    </citation>
    <scope>IDENTIFICATION</scope>
    <source>
        <strain evidence="4">cv. Bd21</strain>
    </source>
</reference>
<dbReference type="HOGENOM" id="CLU_050973_0_1_1"/>
<dbReference type="EnsemblPlants" id="PNT66655">
    <property type="protein sequence ID" value="PNT66655"/>
    <property type="gene ID" value="BRADI_3g15160v3"/>
</dbReference>
<evidence type="ECO:0000256" key="1">
    <source>
        <dbReference type="SAM" id="MobiDB-lite"/>
    </source>
</evidence>
<reference evidence="3 4" key="1">
    <citation type="journal article" date="2010" name="Nature">
        <title>Genome sequencing and analysis of the model grass Brachypodium distachyon.</title>
        <authorList>
            <consortium name="International Brachypodium Initiative"/>
        </authorList>
    </citation>
    <scope>NUCLEOTIDE SEQUENCE [LARGE SCALE GENOMIC DNA]</scope>
    <source>
        <strain evidence="3">Bd21</strain>
        <strain evidence="4">cv. Bd21</strain>
    </source>
</reference>
<dbReference type="OMA" id="GWSELEM"/>
<protein>
    <recommendedName>
        <fullName evidence="2">F-box domain-containing protein</fullName>
    </recommendedName>
</protein>
<gene>
    <name evidence="4" type="primary">LOC100824502</name>
    <name evidence="3" type="ORF">BRADI_3g15160v3</name>
</gene>
<dbReference type="EMBL" id="CM000882">
    <property type="protein sequence ID" value="PNT66655.1"/>
    <property type="molecule type" value="Genomic_DNA"/>
</dbReference>
<dbReference type="CDD" id="cd22162">
    <property type="entry name" value="F-box_AtSKIP3-like"/>
    <property type="match status" value="1"/>
</dbReference>
<keyword evidence="5" id="KW-1185">Reference proteome</keyword>
<dbReference type="InterPro" id="IPR036047">
    <property type="entry name" value="F-box-like_dom_sf"/>
</dbReference>
<dbReference type="KEGG" id="bdi:100824502"/>
<reference evidence="3" key="2">
    <citation type="submission" date="2017-06" db="EMBL/GenBank/DDBJ databases">
        <title>WGS assembly of Brachypodium distachyon.</title>
        <authorList>
            <consortium name="The International Brachypodium Initiative"/>
            <person name="Lucas S."/>
            <person name="Harmon-Smith M."/>
            <person name="Lail K."/>
            <person name="Tice H."/>
            <person name="Grimwood J."/>
            <person name="Bruce D."/>
            <person name="Barry K."/>
            <person name="Shu S."/>
            <person name="Lindquist E."/>
            <person name="Wang M."/>
            <person name="Pitluck S."/>
            <person name="Vogel J.P."/>
            <person name="Garvin D.F."/>
            <person name="Mockler T.C."/>
            <person name="Schmutz J."/>
            <person name="Rokhsar D."/>
            <person name="Bevan M.W."/>
        </authorList>
    </citation>
    <scope>NUCLEOTIDE SEQUENCE</scope>
    <source>
        <strain evidence="3">Bd21</strain>
    </source>
</reference>
<sequence>MTTGELTAEEEATGGSNTRIDDLPESVVAQVISLTSPRDACRCAAVSPFFRDAADSDLVWDRFLPRDYRDILSRSSRTTSSSSSSEKKKKELYLRLCDVGAVVVDDEGGEGGETAVWVARESGGKCVALSARRLSLPWDDGELSWKWTPHPQSRFAEVAQLVHCTGLEIYGRLPATSLTSAIDYAAYLVYGVADGGHRRGLSFPDQETAVAVGGRAESCRRHAVCLCPDDAVAREVRGVDSDGEVRWPTTRDDGWSELEMGRLCIDDAACVDLAEEVVVVSFEVLGWHPKSGLIVEGVVFRPV</sequence>
<dbReference type="InterPro" id="IPR025886">
    <property type="entry name" value="PP2-like"/>
</dbReference>
<dbReference type="Gramene" id="PNT66655">
    <property type="protein sequence ID" value="PNT66655"/>
    <property type="gene ID" value="BRADI_3g15160v3"/>
</dbReference>
<feature type="domain" description="F-box" evidence="2">
    <location>
        <begin position="17"/>
        <end position="63"/>
    </location>
</feature>
<organism evidence="4">
    <name type="scientific">Brachypodium distachyon</name>
    <name type="common">Purple false brome</name>
    <name type="synonym">Trachynia distachya</name>
    <dbReference type="NCBI Taxonomy" id="15368"/>
    <lineage>
        <taxon>Eukaryota</taxon>
        <taxon>Viridiplantae</taxon>
        <taxon>Streptophyta</taxon>
        <taxon>Embryophyta</taxon>
        <taxon>Tracheophyta</taxon>
        <taxon>Spermatophyta</taxon>
        <taxon>Magnoliopsida</taxon>
        <taxon>Liliopsida</taxon>
        <taxon>Poales</taxon>
        <taxon>Poaceae</taxon>
        <taxon>BOP clade</taxon>
        <taxon>Pooideae</taxon>
        <taxon>Stipodae</taxon>
        <taxon>Brachypodieae</taxon>
        <taxon>Brachypodium</taxon>
    </lineage>
</organism>
<evidence type="ECO:0000259" key="2">
    <source>
        <dbReference type="PROSITE" id="PS50181"/>
    </source>
</evidence>
<name>I1I0Z8_BRADI</name>
<dbReference type="Pfam" id="PF14299">
    <property type="entry name" value="PP2"/>
    <property type="match status" value="1"/>
</dbReference>
<dbReference type="OrthoDB" id="606837at2759"/>
<feature type="region of interest" description="Disordered" evidence="1">
    <location>
        <begin position="1"/>
        <end position="20"/>
    </location>
</feature>
<dbReference type="AlphaFoldDB" id="I1I0Z8"/>
<dbReference type="eggNOG" id="ENOG502QRA4">
    <property type="taxonomic scope" value="Eukaryota"/>
</dbReference>
<dbReference type="Proteomes" id="UP000008810">
    <property type="component" value="Chromosome 3"/>
</dbReference>
<evidence type="ECO:0000313" key="4">
    <source>
        <dbReference type="EnsemblPlants" id="KQJ95097"/>
    </source>
</evidence>
<dbReference type="Gramene" id="KQJ95097">
    <property type="protein sequence ID" value="KQJ95097"/>
    <property type="gene ID" value="BRADI_3g15160v3"/>
</dbReference>
<dbReference type="SMART" id="SM00256">
    <property type="entry name" value="FBOX"/>
    <property type="match status" value="1"/>
</dbReference>
<dbReference type="STRING" id="15368.I1I0Z8"/>
<dbReference type="PANTHER" id="PTHR32278">
    <property type="entry name" value="F-BOX DOMAIN-CONTAINING PROTEIN"/>
    <property type="match status" value="1"/>
</dbReference>
<proteinExistence type="predicted"/>
<evidence type="ECO:0000313" key="3">
    <source>
        <dbReference type="EMBL" id="KQJ95097.1"/>
    </source>
</evidence>
<dbReference type="InterPro" id="IPR001810">
    <property type="entry name" value="F-box_dom"/>
</dbReference>
<dbReference type="PANTHER" id="PTHR32278:SF88">
    <property type="entry name" value="F-BOX DOMAIN-CONTAINING PROTEIN"/>
    <property type="match status" value="1"/>
</dbReference>
<dbReference type="Gene3D" id="1.20.1280.50">
    <property type="match status" value="1"/>
</dbReference>
<accession>I1I0Z8</accession>